<sequence length="167" mass="18083">MSGLRDTFTRIGQSRSGGGGTQRPITIKSQSELNAAMRSGGVSSQKRFGSANSKSDPEGQRLTKVANTDEIIKPNNTKVHPDAKTIPAAARTSKGWEQKDLARLCNIDVSIVQKFEAGKETPNQKALGAMERHLGISLRGDTFGKPKIPSYMKKGDKTAEKKGKEKK</sequence>
<dbReference type="PANTHER" id="PTHR10245:SF15">
    <property type="entry name" value="ENDOTHELIAL DIFFERENTIATION-RELATED FACTOR 1"/>
    <property type="match status" value="1"/>
</dbReference>
<dbReference type="EMBL" id="KX364211">
    <property type="protein sequence ID" value="ASL24359.1"/>
    <property type="molecule type" value="Genomic_DNA"/>
</dbReference>
<protein>
    <recommendedName>
        <fullName evidence="2">Multiprotein-bridging factor 1</fullName>
    </recommendedName>
</protein>
<dbReference type="GO" id="GO:0003677">
    <property type="term" value="F:DNA binding"/>
    <property type="evidence" value="ECO:0007669"/>
    <property type="project" value="UniProtKB-KW"/>
</dbReference>
<dbReference type="CDD" id="cd00093">
    <property type="entry name" value="HTH_XRE"/>
    <property type="match status" value="1"/>
</dbReference>
<keyword evidence="5" id="KW-0804">Transcription</keyword>
<dbReference type="InterPro" id="IPR013729">
    <property type="entry name" value="MBF1_N"/>
</dbReference>
<organism evidence="9">
    <name type="scientific">Endocarpon nigromarginatum</name>
    <dbReference type="NCBI Taxonomy" id="2019547"/>
    <lineage>
        <taxon>Eukaryota</taxon>
        <taxon>Fungi</taxon>
        <taxon>Dikarya</taxon>
        <taxon>Ascomycota</taxon>
        <taxon>Pezizomycotina</taxon>
        <taxon>Eurotiomycetes</taxon>
        <taxon>Chaetothyriomycetidae</taxon>
        <taxon>Verrucariales</taxon>
        <taxon>Verrucariaceae</taxon>
        <taxon>Endocarpon</taxon>
    </lineage>
</organism>
<dbReference type="GO" id="GO:0005634">
    <property type="term" value="C:nucleus"/>
    <property type="evidence" value="ECO:0007669"/>
    <property type="project" value="TreeGrafter"/>
</dbReference>
<evidence type="ECO:0000313" key="9">
    <source>
        <dbReference type="EMBL" id="ASL24359.1"/>
    </source>
</evidence>
<evidence type="ECO:0000256" key="5">
    <source>
        <dbReference type="ARBA" id="ARBA00023163"/>
    </source>
</evidence>
<evidence type="ECO:0000256" key="7">
    <source>
        <dbReference type="SAM" id="MobiDB-lite"/>
    </source>
</evidence>
<feature type="region of interest" description="Disordered" evidence="7">
    <location>
        <begin position="140"/>
        <end position="167"/>
    </location>
</feature>
<comment type="function">
    <text evidence="6">Transcriptional coactivator that stimulates GCN4-dependent transcriptional activity by bridging the DNA-binding region of GCN4 and TBP (SPT15), thereby recruiting TBP to GCN4-bound promoters. Involved in induction of the ribosome quality control (RQC) pathway; a pathway that degrades nascent peptide chains during problematic translation. Required to prevent stalled ribosomes from frameshifting.</text>
</comment>
<dbReference type="PROSITE" id="PS50943">
    <property type="entry name" value="HTH_CROC1"/>
    <property type="match status" value="1"/>
</dbReference>
<dbReference type="InterPro" id="IPR010982">
    <property type="entry name" value="Lambda_DNA-bd_dom_sf"/>
</dbReference>
<evidence type="ECO:0000256" key="6">
    <source>
        <dbReference type="ARBA" id="ARBA00035107"/>
    </source>
</evidence>
<dbReference type="PANTHER" id="PTHR10245">
    <property type="entry name" value="ENDOTHELIAL DIFFERENTIATION-RELATED FACTOR 1 MULTIPROTEIN BRIDGING FACTOR 1"/>
    <property type="match status" value="1"/>
</dbReference>
<dbReference type="AlphaFoldDB" id="A0A286QTC2"/>
<dbReference type="Pfam" id="PF08523">
    <property type="entry name" value="MBF1"/>
    <property type="match status" value="1"/>
</dbReference>
<dbReference type="Gene3D" id="1.10.260.40">
    <property type="entry name" value="lambda repressor-like DNA-binding domains"/>
    <property type="match status" value="1"/>
</dbReference>
<feature type="region of interest" description="Disordered" evidence="7">
    <location>
        <begin position="1"/>
        <end position="62"/>
    </location>
</feature>
<accession>A0A286QTC2</accession>
<comment type="similarity">
    <text evidence="1">Belongs to the MBF1 family.</text>
</comment>
<gene>
    <name evidence="9" type="primary">mbf1</name>
</gene>
<evidence type="ECO:0000256" key="3">
    <source>
        <dbReference type="ARBA" id="ARBA00023015"/>
    </source>
</evidence>
<feature type="compositionally biased region" description="Polar residues" evidence="7">
    <location>
        <begin position="23"/>
        <end position="33"/>
    </location>
</feature>
<dbReference type="Pfam" id="PF01381">
    <property type="entry name" value="HTH_3"/>
    <property type="match status" value="1"/>
</dbReference>
<dbReference type="InterPro" id="IPR001387">
    <property type="entry name" value="Cro/C1-type_HTH"/>
</dbReference>
<feature type="domain" description="HTH cro/C1-type" evidence="8">
    <location>
        <begin position="89"/>
        <end position="143"/>
    </location>
</feature>
<feature type="compositionally biased region" description="Polar residues" evidence="7">
    <location>
        <begin position="41"/>
        <end position="54"/>
    </location>
</feature>
<proteinExistence type="inferred from homology"/>
<evidence type="ECO:0000259" key="8">
    <source>
        <dbReference type="PROSITE" id="PS50943"/>
    </source>
</evidence>
<dbReference type="SMART" id="SM00530">
    <property type="entry name" value="HTH_XRE"/>
    <property type="match status" value="1"/>
</dbReference>
<name>A0A286QTC2_9EURO</name>
<evidence type="ECO:0000256" key="4">
    <source>
        <dbReference type="ARBA" id="ARBA00023125"/>
    </source>
</evidence>
<keyword evidence="4" id="KW-0238">DNA-binding</keyword>
<dbReference type="SUPFAM" id="SSF47413">
    <property type="entry name" value="lambda repressor-like DNA-binding domains"/>
    <property type="match status" value="1"/>
</dbReference>
<evidence type="ECO:0000256" key="1">
    <source>
        <dbReference type="ARBA" id="ARBA00009802"/>
    </source>
</evidence>
<keyword evidence="3" id="KW-0805">Transcription regulation</keyword>
<evidence type="ECO:0000256" key="2">
    <source>
        <dbReference type="ARBA" id="ARBA00014317"/>
    </source>
</evidence>
<reference evidence="9" key="1">
    <citation type="submission" date="2016-06" db="EMBL/GenBank/DDBJ databases">
        <title>Lichen-forming fungal EpMBF1, a transcriptional co-activator, as a new member of MBF1 family confers stress tolerance in transgenic yeast.</title>
        <authorList>
            <person name="Wang Y."/>
            <person name="Wei J."/>
            <person name="Wei X."/>
        </authorList>
    </citation>
    <scope>NUCLEOTIDE SEQUENCE</scope>
    <source>
        <strain evidence="9">ZD12222</strain>
    </source>
</reference>
<feature type="compositionally biased region" description="Basic and acidic residues" evidence="7">
    <location>
        <begin position="153"/>
        <end position="167"/>
    </location>
</feature>